<feature type="transmembrane region" description="Helical" evidence="7">
    <location>
        <begin position="90"/>
        <end position="107"/>
    </location>
</feature>
<feature type="transmembrane region" description="Helical" evidence="7">
    <location>
        <begin position="241"/>
        <end position="259"/>
    </location>
</feature>
<keyword evidence="5 7" id="KW-0472">Membrane</keyword>
<comment type="similarity">
    <text evidence="2">Belongs to the acetate uptake transporter (AceTr) (TC 2.A.96) family.</text>
</comment>
<dbReference type="GO" id="GO:0015123">
    <property type="term" value="F:acetate transmembrane transporter activity"/>
    <property type="evidence" value="ECO:0007669"/>
    <property type="project" value="TreeGrafter"/>
</dbReference>
<dbReference type="AlphaFoldDB" id="A0A1E3NW01"/>
<comment type="subcellular location">
    <subcellularLocation>
        <location evidence="1">Membrane</location>
        <topology evidence="1">Multi-pass membrane protein</topology>
    </subcellularLocation>
</comment>
<dbReference type="EMBL" id="KV454214">
    <property type="protein sequence ID" value="ODQ57318.1"/>
    <property type="molecule type" value="Genomic_DNA"/>
</dbReference>
<evidence type="ECO:0000256" key="3">
    <source>
        <dbReference type="ARBA" id="ARBA00022692"/>
    </source>
</evidence>
<evidence type="ECO:0000256" key="5">
    <source>
        <dbReference type="ARBA" id="ARBA00023136"/>
    </source>
</evidence>
<protein>
    <submittedName>
        <fullName evidence="8">Uncharacterized protein</fullName>
    </submittedName>
</protein>
<evidence type="ECO:0000313" key="8">
    <source>
        <dbReference type="EMBL" id="ODQ57318.1"/>
    </source>
</evidence>
<evidence type="ECO:0000256" key="1">
    <source>
        <dbReference type="ARBA" id="ARBA00004141"/>
    </source>
</evidence>
<evidence type="ECO:0000256" key="4">
    <source>
        <dbReference type="ARBA" id="ARBA00022989"/>
    </source>
</evidence>
<feature type="transmembrane region" description="Helical" evidence="7">
    <location>
        <begin position="181"/>
        <end position="201"/>
    </location>
</feature>
<dbReference type="InterPro" id="IPR047622">
    <property type="entry name" value="GPR1_FUN34_YAAH"/>
</dbReference>
<organism evidence="8 9">
    <name type="scientific">Wickerhamomyces anomalus (strain ATCC 58044 / CBS 1984 / NCYC 433 / NRRL Y-366-8)</name>
    <name type="common">Yeast</name>
    <name type="synonym">Hansenula anomala</name>
    <dbReference type="NCBI Taxonomy" id="683960"/>
    <lineage>
        <taxon>Eukaryota</taxon>
        <taxon>Fungi</taxon>
        <taxon>Dikarya</taxon>
        <taxon>Ascomycota</taxon>
        <taxon>Saccharomycotina</taxon>
        <taxon>Saccharomycetes</taxon>
        <taxon>Phaffomycetales</taxon>
        <taxon>Wickerhamomycetaceae</taxon>
        <taxon>Wickerhamomyces</taxon>
    </lineage>
</organism>
<dbReference type="InterPro" id="IPR000791">
    <property type="entry name" value="Gpr1/Fun34/SatP-like"/>
</dbReference>
<name>A0A1E3NW01_WICAA</name>
<dbReference type="GO" id="GO:0005886">
    <property type="term" value="C:plasma membrane"/>
    <property type="evidence" value="ECO:0007669"/>
    <property type="project" value="TreeGrafter"/>
</dbReference>
<feature type="region of interest" description="Disordered" evidence="6">
    <location>
        <begin position="1"/>
        <end position="45"/>
    </location>
</feature>
<keyword evidence="4 7" id="KW-1133">Transmembrane helix</keyword>
<feature type="transmembrane region" description="Helical" evidence="7">
    <location>
        <begin position="119"/>
        <end position="142"/>
    </location>
</feature>
<feature type="transmembrane region" description="Helical" evidence="7">
    <location>
        <begin position="208"/>
        <end position="229"/>
    </location>
</feature>
<evidence type="ECO:0000256" key="6">
    <source>
        <dbReference type="SAM" id="MobiDB-lite"/>
    </source>
</evidence>
<dbReference type="NCBIfam" id="NF038013">
    <property type="entry name" value="AceTr_1"/>
    <property type="match status" value="1"/>
</dbReference>
<dbReference type="InterPro" id="IPR051633">
    <property type="entry name" value="AceTr"/>
</dbReference>
<keyword evidence="3 7" id="KW-0812">Transmembrane</keyword>
<evidence type="ECO:0000256" key="2">
    <source>
        <dbReference type="ARBA" id="ARBA00005587"/>
    </source>
</evidence>
<sequence length="279" mass="30363">MTDNSLPQDLEKGNSSHLQGNNGYSSTEFDQPQLQESTGNPITKITTSPNGDIIYLGNQSFHRHELVNAFAGDLNPGLHRQPFRPMGNPVPLGLSGFAVCCFVVSLVNLQTRGVENVKIIASCALFFGGVIEVIAGLWCLVIENTFAATALGSYGGFWMSYGALNIDAFGIVSSYKTQEEYTNALGLFLAAWFIFSFLMWLCTFKATWPFFILFFFLWTFILMLSIGYLENSTGCIKAGGALGILATFTAFYIILAGVVTNSNSYFTIPALPMPGAPTV</sequence>
<dbReference type="STRING" id="683960.A0A1E3NW01"/>
<dbReference type="OrthoDB" id="3648309at2759"/>
<dbReference type="PANTHER" id="PTHR31123">
    <property type="entry name" value="ACCUMULATION OF DYADS PROTEIN 2-RELATED"/>
    <property type="match status" value="1"/>
</dbReference>
<evidence type="ECO:0000256" key="7">
    <source>
        <dbReference type="SAM" id="Phobius"/>
    </source>
</evidence>
<keyword evidence="9" id="KW-1185">Reference proteome</keyword>
<evidence type="ECO:0000313" key="9">
    <source>
        <dbReference type="Proteomes" id="UP000094112"/>
    </source>
</evidence>
<dbReference type="Proteomes" id="UP000094112">
    <property type="component" value="Unassembled WGS sequence"/>
</dbReference>
<reference evidence="8 9" key="1">
    <citation type="journal article" date="2016" name="Proc. Natl. Acad. Sci. U.S.A.">
        <title>Comparative genomics of biotechnologically important yeasts.</title>
        <authorList>
            <person name="Riley R."/>
            <person name="Haridas S."/>
            <person name="Wolfe K.H."/>
            <person name="Lopes M.R."/>
            <person name="Hittinger C.T."/>
            <person name="Goeker M."/>
            <person name="Salamov A.A."/>
            <person name="Wisecaver J.H."/>
            <person name="Long T.M."/>
            <person name="Calvey C.H."/>
            <person name="Aerts A.L."/>
            <person name="Barry K.W."/>
            <person name="Choi C."/>
            <person name="Clum A."/>
            <person name="Coughlan A.Y."/>
            <person name="Deshpande S."/>
            <person name="Douglass A.P."/>
            <person name="Hanson S.J."/>
            <person name="Klenk H.-P."/>
            <person name="LaButti K.M."/>
            <person name="Lapidus A."/>
            <person name="Lindquist E.A."/>
            <person name="Lipzen A.M."/>
            <person name="Meier-Kolthoff J.P."/>
            <person name="Ohm R.A."/>
            <person name="Otillar R.P."/>
            <person name="Pangilinan J.L."/>
            <person name="Peng Y."/>
            <person name="Rokas A."/>
            <person name="Rosa C.A."/>
            <person name="Scheuner C."/>
            <person name="Sibirny A.A."/>
            <person name="Slot J.C."/>
            <person name="Stielow J.B."/>
            <person name="Sun H."/>
            <person name="Kurtzman C.P."/>
            <person name="Blackwell M."/>
            <person name="Grigoriev I.V."/>
            <person name="Jeffries T.W."/>
        </authorList>
    </citation>
    <scope>NUCLEOTIDE SEQUENCE [LARGE SCALE GENOMIC DNA]</scope>
    <source>
        <strain evidence="9">ATCC 58044 / CBS 1984 / NCYC 433 / NRRL Y-366-8</strain>
    </source>
</reference>
<dbReference type="RefSeq" id="XP_019036525.1">
    <property type="nucleotide sequence ID" value="XM_019183939.1"/>
</dbReference>
<dbReference type="GeneID" id="30201185"/>
<feature type="compositionally biased region" description="Polar residues" evidence="6">
    <location>
        <begin position="15"/>
        <end position="45"/>
    </location>
</feature>
<dbReference type="Pfam" id="PF01184">
    <property type="entry name" value="Gpr1_Fun34_YaaH"/>
    <property type="match status" value="1"/>
</dbReference>
<dbReference type="PROSITE" id="PS01114">
    <property type="entry name" value="GPR1_FUN34_YAAH"/>
    <property type="match status" value="1"/>
</dbReference>
<feature type="transmembrane region" description="Helical" evidence="7">
    <location>
        <begin position="154"/>
        <end position="175"/>
    </location>
</feature>
<accession>A0A1E3NW01</accession>
<gene>
    <name evidence="8" type="ORF">WICANDRAFT_65575</name>
</gene>
<dbReference type="PANTHER" id="PTHR31123:SF1">
    <property type="entry name" value="ACCUMULATION OF DYADS PROTEIN 2-RELATED"/>
    <property type="match status" value="1"/>
</dbReference>
<proteinExistence type="inferred from homology"/>